<dbReference type="SUPFAM" id="SSF52058">
    <property type="entry name" value="L domain-like"/>
    <property type="match status" value="2"/>
</dbReference>
<keyword evidence="4" id="KW-0547">Nucleotide-binding</keyword>
<evidence type="ECO:0000313" key="13">
    <source>
        <dbReference type="RefSeq" id="XP_020082787.1"/>
    </source>
</evidence>
<evidence type="ECO:0000259" key="10">
    <source>
        <dbReference type="Pfam" id="PF23559"/>
    </source>
</evidence>
<dbReference type="Gene3D" id="3.80.10.10">
    <property type="entry name" value="Ribonuclease Inhibitor"/>
    <property type="match status" value="4"/>
</dbReference>
<evidence type="ECO:0000259" key="8">
    <source>
        <dbReference type="Pfam" id="PF00931"/>
    </source>
</evidence>
<dbReference type="GO" id="GO:0005524">
    <property type="term" value="F:ATP binding"/>
    <property type="evidence" value="ECO:0007669"/>
    <property type="project" value="UniProtKB-KW"/>
</dbReference>
<evidence type="ECO:0000256" key="7">
    <source>
        <dbReference type="SAM" id="Coils"/>
    </source>
</evidence>
<comment type="similarity">
    <text evidence="1">Belongs to the disease resistance NB-LRR family.</text>
</comment>
<dbReference type="Pfam" id="PF23559">
    <property type="entry name" value="WHD_DRP"/>
    <property type="match status" value="1"/>
</dbReference>
<dbReference type="Pfam" id="PF00931">
    <property type="entry name" value="NB-ARC"/>
    <property type="match status" value="1"/>
</dbReference>
<dbReference type="InterPro" id="IPR002182">
    <property type="entry name" value="NB-ARC"/>
</dbReference>
<dbReference type="InterPro" id="IPR056789">
    <property type="entry name" value="LRR_R13L1-DRL21"/>
</dbReference>
<dbReference type="Proteomes" id="UP000515123">
    <property type="component" value="Unplaced"/>
</dbReference>
<dbReference type="PRINTS" id="PR00364">
    <property type="entry name" value="DISEASERSIST"/>
</dbReference>
<feature type="domain" description="R13L1/DRL21-like LRR repeat region" evidence="11">
    <location>
        <begin position="749"/>
        <end position="873"/>
    </location>
</feature>
<dbReference type="RefSeq" id="XP_020082787.1">
    <property type="nucleotide sequence ID" value="XM_020227198.1"/>
</dbReference>
<evidence type="ECO:0000256" key="1">
    <source>
        <dbReference type="ARBA" id="ARBA00008894"/>
    </source>
</evidence>
<evidence type="ECO:0000256" key="5">
    <source>
        <dbReference type="ARBA" id="ARBA00022821"/>
    </source>
</evidence>
<evidence type="ECO:0000256" key="6">
    <source>
        <dbReference type="ARBA" id="ARBA00022840"/>
    </source>
</evidence>
<dbReference type="GO" id="GO:0051707">
    <property type="term" value="P:response to other organism"/>
    <property type="evidence" value="ECO:0007669"/>
    <property type="project" value="UniProtKB-ARBA"/>
</dbReference>
<dbReference type="FunFam" id="3.40.50.300:FF:001091">
    <property type="entry name" value="Probable disease resistance protein At1g61300"/>
    <property type="match status" value="1"/>
</dbReference>
<dbReference type="InterPro" id="IPR036388">
    <property type="entry name" value="WH-like_DNA-bd_sf"/>
</dbReference>
<dbReference type="InterPro" id="IPR027417">
    <property type="entry name" value="P-loop_NTPase"/>
</dbReference>
<evidence type="ECO:0000256" key="3">
    <source>
        <dbReference type="ARBA" id="ARBA00022737"/>
    </source>
</evidence>
<dbReference type="Gene3D" id="1.20.5.4130">
    <property type="match status" value="1"/>
</dbReference>
<dbReference type="GeneID" id="109706393"/>
<dbReference type="PANTHER" id="PTHR36766:SF40">
    <property type="entry name" value="DISEASE RESISTANCE PROTEIN RGA3"/>
    <property type="match status" value="1"/>
</dbReference>
<dbReference type="GO" id="GO:0006952">
    <property type="term" value="P:defense response"/>
    <property type="evidence" value="ECO:0007669"/>
    <property type="project" value="UniProtKB-KW"/>
</dbReference>
<dbReference type="InterPro" id="IPR041118">
    <property type="entry name" value="Rx_N"/>
</dbReference>
<reference evidence="12" key="1">
    <citation type="journal article" date="2015" name="Nat. Genet.">
        <title>The pineapple genome and the evolution of CAM photosynthesis.</title>
        <authorList>
            <person name="Ming R."/>
            <person name="VanBuren R."/>
            <person name="Wai C.M."/>
            <person name="Tang H."/>
            <person name="Schatz M.C."/>
            <person name="Bowers J.E."/>
            <person name="Lyons E."/>
            <person name="Wang M.L."/>
            <person name="Chen J."/>
            <person name="Biggers E."/>
            <person name="Zhang J."/>
            <person name="Huang L."/>
            <person name="Zhang L."/>
            <person name="Miao W."/>
            <person name="Zhang J."/>
            <person name="Ye Z."/>
            <person name="Miao C."/>
            <person name="Lin Z."/>
            <person name="Wang H."/>
            <person name="Zhou H."/>
            <person name="Yim W.C."/>
            <person name="Priest H.D."/>
            <person name="Zheng C."/>
            <person name="Woodhouse M."/>
            <person name="Edger P.P."/>
            <person name="Guyot R."/>
            <person name="Guo H.B."/>
            <person name="Guo H."/>
            <person name="Zheng G."/>
            <person name="Singh R."/>
            <person name="Sharma A."/>
            <person name="Min X."/>
            <person name="Zheng Y."/>
            <person name="Lee H."/>
            <person name="Gurtowski J."/>
            <person name="Sedlazeck F.J."/>
            <person name="Harkess A."/>
            <person name="McKain M.R."/>
            <person name="Liao Z."/>
            <person name="Fang J."/>
            <person name="Liu J."/>
            <person name="Zhang X."/>
            <person name="Zhang Q."/>
            <person name="Hu W."/>
            <person name="Qin Y."/>
            <person name="Wang K."/>
            <person name="Chen L.Y."/>
            <person name="Shirley N."/>
            <person name="Lin Y.R."/>
            <person name="Liu L.Y."/>
            <person name="Hernandez A.G."/>
            <person name="Wright C.L."/>
            <person name="Bulone V."/>
            <person name="Tuskan G.A."/>
            <person name="Heath K."/>
            <person name="Zee F."/>
            <person name="Moore P.H."/>
            <person name="Sunkar R."/>
            <person name="Leebens-Mack J.H."/>
            <person name="Mockler T."/>
            <person name="Bennetzen J.L."/>
            <person name="Freeling M."/>
            <person name="Sankoff D."/>
            <person name="Paterson A.H."/>
            <person name="Zhu X."/>
            <person name="Yang X."/>
            <person name="Smith J.A."/>
            <person name="Cushman J.C."/>
            <person name="Paull R.E."/>
            <person name="Yu Q."/>
        </authorList>
    </citation>
    <scope>NUCLEOTIDE SEQUENCE [LARGE SCALE GENOMIC DNA]</scope>
    <source>
        <strain evidence="12">cv. F153</strain>
    </source>
</reference>
<dbReference type="Gene3D" id="1.10.10.10">
    <property type="entry name" value="Winged helix-like DNA-binding domain superfamily/Winged helix DNA-binding domain"/>
    <property type="match status" value="1"/>
</dbReference>
<dbReference type="Gene3D" id="3.40.50.300">
    <property type="entry name" value="P-loop containing nucleotide triphosphate hydrolases"/>
    <property type="match status" value="1"/>
</dbReference>
<dbReference type="SUPFAM" id="SSF52540">
    <property type="entry name" value="P-loop containing nucleoside triphosphate hydrolases"/>
    <property type="match status" value="1"/>
</dbReference>
<dbReference type="Pfam" id="PF25019">
    <property type="entry name" value="LRR_R13L1-DRL21"/>
    <property type="match status" value="1"/>
</dbReference>
<evidence type="ECO:0000256" key="4">
    <source>
        <dbReference type="ARBA" id="ARBA00022741"/>
    </source>
</evidence>
<gene>
    <name evidence="13" type="primary">LOC109706393</name>
</gene>
<dbReference type="OrthoDB" id="631864at2759"/>
<dbReference type="InterPro" id="IPR032675">
    <property type="entry name" value="LRR_dom_sf"/>
</dbReference>
<keyword evidence="7" id="KW-0175">Coiled coil</keyword>
<evidence type="ECO:0000256" key="2">
    <source>
        <dbReference type="ARBA" id="ARBA00022614"/>
    </source>
</evidence>
<keyword evidence="2" id="KW-0433">Leucine-rich repeat</keyword>
<feature type="domain" description="NB-ARC" evidence="8">
    <location>
        <begin position="226"/>
        <end position="386"/>
    </location>
</feature>
<feature type="domain" description="Disease resistance N-terminal" evidence="9">
    <location>
        <begin position="29"/>
        <end position="115"/>
    </location>
</feature>
<dbReference type="InterPro" id="IPR042197">
    <property type="entry name" value="Apaf_helical"/>
</dbReference>
<keyword evidence="12" id="KW-1185">Reference proteome</keyword>
<dbReference type="Gene3D" id="1.10.8.430">
    <property type="entry name" value="Helical domain of apoptotic protease-activating factors"/>
    <property type="match status" value="1"/>
</dbReference>
<accession>A0A6P5EHG7</accession>
<evidence type="ECO:0000259" key="11">
    <source>
        <dbReference type="Pfam" id="PF25019"/>
    </source>
</evidence>
<protein>
    <submittedName>
        <fullName evidence="13">Disease resistance protein RGA4</fullName>
    </submittedName>
</protein>
<feature type="domain" description="Disease resistance protein winged helix" evidence="10">
    <location>
        <begin position="472"/>
        <end position="545"/>
    </location>
</feature>
<dbReference type="GO" id="GO:0043531">
    <property type="term" value="F:ADP binding"/>
    <property type="evidence" value="ECO:0007669"/>
    <property type="project" value="InterPro"/>
</dbReference>
<name>A0A6P5EHG7_ANACO</name>
<keyword evidence="3" id="KW-0677">Repeat</keyword>
<evidence type="ECO:0000313" key="12">
    <source>
        <dbReference type="Proteomes" id="UP000515123"/>
    </source>
</evidence>
<keyword evidence="5" id="KW-0611">Plant defense</keyword>
<evidence type="ECO:0000259" key="9">
    <source>
        <dbReference type="Pfam" id="PF18052"/>
    </source>
</evidence>
<dbReference type="InterPro" id="IPR058922">
    <property type="entry name" value="WHD_DRP"/>
</dbReference>
<feature type="coiled-coil region" evidence="7">
    <location>
        <begin position="759"/>
        <end position="786"/>
    </location>
</feature>
<organism evidence="12 13">
    <name type="scientific">Ananas comosus</name>
    <name type="common">Pineapple</name>
    <name type="synonym">Ananas ananas</name>
    <dbReference type="NCBI Taxonomy" id="4615"/>
    <lineage>
        <taxon>Eukaryota</taxon>
        <taxon>Viridiplantae</taxon>
        <taxon>Streptophyta</taxon>
        <taxon>Embryophyta</taxon>
        <taxon>Tracheophyta</taxon>
        <taxon>Spermatophyta</taxon>
        <taxon>Magnoliopsida</taxon>
        <taxon>Liliopsida</taxon>
        <taxon>Poales</taxon>
        <taxon>Bromeliaceae</taxon>
        <taxon>Bromelioideae</taxon>
        <taxon>Ananas</taxon>
    </lineage>
</organism>
<keyword evidence="6" id="KW-0067">ATP-binding</keyword>
<reference evidence="13" key="2">
    <citation type="submission" date="2025-08" db="UniProtKB">
        <authorList>
            <consortium name="RefSeq"/>
        </authorList>
    </citation>
    <scope>IDENTIFICATION</scope>
    <source>
        <tissue evidence="13">Leaf</tissue>
    </source>
</reference>
<sequence>MLKLLGRKYPPPTMAWAFIAESVASAIIENLTSTAYSYLSENLAPKTMKAALERVNQALPQIHAVLSIVERAQIWEQNKALNAWLWQLRDAVEEAEDVLDELKYYELEKKANAHDDKVSGSVFEPKRKLFTFHNHSFSDDTLKRLREAVKGLDKVAASVGPFLQLVTGLYGNDVKLQQLDAIKNARETSSFVVENYVLGREKEKKMIVEWLTRPVGDKPEPSAAANVSALAIVGIGGLGKTTLAQLIYHDKSVRKYFGLLMWVCVSDCFDAAMLTRKILEASTKIRTNFGDKSLNSLQEILKENLAKETFLLILDDVWNDDKENEWEKVVAPLKCGQRGSKILLTTRMNSVADMIAKATKGENEIFKLDGLEENSNLLLFKKHAFAGVNPDDHKSLLLIGKKIAKKLMGCPLAAKVIGGLLNSFMDVGYWIRILKKDIENIEQDEDGIMTLLRLSYQHLPTNLQICFRYCCIFPKDYQFKKDELIYMWLGSGLIQNSRHGERPEDIAGMYLDHLTRKSFFDRKSKIGASESDQHYIMHDLLHALARSVSSGECLRVEGDSSRNIPETVRHICIETKNRLAIKEVSHLKNLRTLVINFRYCDPEPDRQFVLSEVLKELKRVRLLSLTTSIIFKLPELVRDLIHLRYLSLQHCSGEDLMDLNPQLPHAREYLQNWFLNSAYRLYHLQVLRFSVLPTITFEKIDMDGINNLVNLRQLHISGHIITKIPWIGKLTSLQSLNAFNVRNENGFKISELKDLKLLRQLYVRNLENVRNTKEAIEAKLNEKENLALLSLAWTSGHSTDLQMDEQLFDILRPHINLKKLKVDGYGGTRSPYWMANLSLSNLRSIELFNCHRWQQLPPVNRLPLLNYLHLNGMQAIKQVEFSINESGVACAFPSLKEIRFVDMLEWEESVGIENRYLFPQLQTLEIRNCPKLRGLPTLPISLRRLAINNVGFAALPQIRQDCSNSSRRASLLEPSLYSLTINNCQNLTSLNEWLLQQQQHIKALEELSIQGCRKLVHLPVEMFAELLYLKKLTIKECEQLETRELQDNSLPSKLQELTIGSCGDLDGSLLKSLPGLTSLTQLKLYDCAKISSLASGEVLANLTALRCLEILNCKKLESLDAIKSLSSLVYLSIYGCDKIVELSLQQAPLAIDTEQGDVDDSSLNLDKLEIDRHTILHMEPLRNLSSTKRLTINGGPLLESLPEGWLLQNRTSLQEIKVKNAICLQSLPSSIASLCNLQTLYVFNARLIQSLPDFPATLNTLCISDCQQTLKDRCRTDMGLDWCKIAKIPNKKITEKLPAEGI</sequence>
<dbReference type="PANTHER" id="PTHR36766">
    <property type="entry name" value="PLANT BROAD-SPECTRUM MILDEW RESISTANCE PROTEIN RPW8"/>
    <property type="match status" value="1"/>
</dbReference>
<proteinExistence type="inferred from homology"/>
<dbReference type="Pfam" id="PF18052">
    <property type="entry name" value="Rx_N"/>
    <property type="match status" value="1"/>
</dbReference>